<dbReference type="AlphaFoldDB" id="A0A3B0XHC9"/>
<dbReference type="EMBL" id="UOFI01000090">
    <property type="protein sequence ID" value="VAW67081.1"/>
    <property type="molecule type" value="Genomic_DNA"/>
</dbReference>
<organism evidence="1">
    <name type="scientific">hydrothermal vent metagenome</name>
    <dbReference type="NCBI Taxonomy" id="652676"/>
    <lineage>
        <taxon>unclassified sequences</taxon>
        <taxon>metagenomes</taxon>
        <taxon>ecological metagenomes</taxon>
    </lineage>
</organism>
<evidence type="ECO:0000313" key="1">
    <source>
        <dbReference type="EMBL" id="VAW67081.1"/>
    </source>
</evidence>
<protein>
    <submittedName>
        <fullName evidence="1">Uncharacterized protein</fullName>
    </submittedName>
</protein>
<accession>A0A3B0XHC9</accession>
<reference evidence="1" key="1">
    <citation type="submission" date="2018-06" db="EMBL/GenBank/DDBJ databases">
        <authorList>
            <person name="Zhirakovskaya E."/>
        </authorList>
    </citation>
    <scope>NUCLEOTIDE SEQUENCE</scope>
</reference>
<proteinExistence type="predicted"/>
<gene>
    <name evidence="1" type="ORF">MNBD_GAMMA09-2727</name>
</gene>
<name>A0A3B0XHC9_9ZZZZ</name>
<sequence>MDVCLSVRLSLFLLEWVMNMKANQSQLKTILDQMADNLLSGNEIEFSEQVLDWFRNGYRCRSVPRPDDDDFRRLAVKASIVERMVEVFNSPPHNDKQKIPDWCDDIGPIKDRVKLQSERLLEGEDYCSAFEKRNLLVVKNFMYFI</sequence>